<name>A0A915D437_9BILA</name>
<keyword evidence="1" id="KW-0436">Ligase</keyword>
<dbReference type="GO" id="GO:0017101">
    <property type="term" value="C:aminoacyl-tRNA synthetase multienzyme complex"/>
    <property type="evidence" value="ECO:0007669"/>
    <property type="project" value="TreeGrafter"/>
</dbReference>
<keyword evidence="2" id="KW-0547">Nucleotide-binding</keyword>
<keyword evidence="8" id="KW-1185">Reference proteome</keyword>
<dbReference type="SUPFAM" id="SSF57770">
    <property type="entry name" value="Methionyl-tRNA synthetase (MetRS), Zn-domain"/>
    <property type="match status" value="1"/>
</dbReference>
<evidence type="ECO:0000313" key="8">
    <source>
        <dbReference type="Proteomes" id="UP000887574"/>
    </source>
</evidence>
<sequence>MADRYVSGICPHCKFSDARGYQCDGCRKSLDAVELFEPNAIYNWLVRWISILMPLGKALHHSRFEVGNTCALEEFASKVFYVWFDAPIDSCRSLKLCSVIKGWKNGGKTQIKSSCTDGGRGYEGVGRRLAVYKDQI</sequence>
<dbReference type="Pfam" id="PF09334">
    <property type="entry name" value="tRNA-synt_1g"/>
    <property type="match status" value="1"/>
</dbReference>
<keyword evidence="5" id="KW-0030">Aminoacyl-tRNA synthetase</keyword>
<dbReference type="WBParaSite" id="jg1536">
    <property type="protein sequence ID" value="jg1536"/>
    <property type="gene ID" value="jg1536"/>
</dbReference>
<comment type="catalytic activity">
    <reaction evidence="6">
        <text>tRNA(Met) + L-methionine + ATP = L-methionyl-tRNA(Met) + AMP + diphosphate</text>
        <dbReference type="Rhea" id="RHEA:13481"/>
        <dbReference type="Rhea" id="RHEA-COMP:9667"/>
        <dbReference type="Rhea" id="RHEA-COMP:9698"/>
        <dbReference type="ChEBI" id="CHEBI:30616"/>
        <dbReference type="ChEBI" id="CHEBI:33019"/>
        <dbReference type="ChEBI" id="CHEBI:57844"/>
        <dbReference type="ChEBI" id="CHEBI:78442"/>
        <dbReference type="ChEBI" id="CHEBI:78530"/>
        <dbReference type="ChEBI" id="CHEBI:456215"/>
        <dbReference type="EC" id="6.1.1.10"/>
    </reaction>
</comment>
<evidence type="ECO:0000256" key="3">
    <source>
        <dbReference type="ARBA" id="ARBA00022840"/>
    </source>
</evidence>
<protein>
    <submittedName>
        <fullName evidence="9">Methionyl/Leucyl tRNA synthetase domain-containing protein</fullName>
    </submittedName>
</protein>
<evidence type="ECO:0000256" key="5">
    <source>
        <dbReference type="ARBA" id="ARBA00023146"/>
    </source>
</evidence>
<dbReference type="InterPro" id="IPR029038">
    <property type="entry name" value="MetRS_Zn"/>
</dbReference>
<evidence type="ECO:0000313" key="9">
    <source>
        <dbReference type="WBParaSite" id="jg1536"/>
    </source>
</evidence>
<organism evidence="8 9">
    <name type="scientific">Ditylenchus dipsaci</name>
    <dbReference type="NCBI Taxonomy" id="166011"/>
    <lineage>
        <taxon>Eukaryota</taxon>
        <taxon>Metazoa</taxon>
        <taxon>Ecdysozoa</taxon>
        <taxon>Nematoda</taxon>
        <taxon>Chromadorea</taxon>
        <taxon>Rhabditida</taxon>
        <taxon>Tylenchina</taxon>
        <taxon>Tylenchomorpha</taxon>
        <taxon>Sphaerularioidea</taxon>
        <taxon>Anguinidae</taxon>
        <taxon>Anguininae</taxon>
        <taxon>Ditylenchus</taxon>
    </lineage>
</organism>
<dbReference type="Gene3D" id="2.20.28.20">
    <property type="entry name" value="Methionyl-tRNA synthetase, Zn-domain"/>
    <property type="match status" value="1"/>
</dbReference>
<dbReference type="AlphaFoldDB" id="A0A915D437"/>
<keyword evidence="4" id="KW-0648">Protein biosynthesis</keyword>
<proteinExistence type="predicted"/>
<reference evidence="9" key="1">
    <citation type="submission" date="2022-11" db="UniProtKB">
        <authorList>
            <consortium name="WormBaseParasite"/>
        </authorList>
    </citation>
    <scope>IDENTIFICATION</scope>
</reference>
<evidence type="ECO:0000259" key="7">
    <source>
        <dbReference type="Pfam" id="PF09334"/>
    </source>
</evidence>
<keyword evidence="3" id="KW-0067">ATP-binding</keyword>
<evidence type="ECO:0000256" key="4">
    <source>
        <dbReference type="ARBA" id="ARBA00022917"/>
    </source>
</evidence>
<dbReference type="PANTHER" id="PTHR45765:SF1">
    <property type="entry name" value="METHIONINE--TRNA LIGASE, CYTOPLASMIC"/>
    <property type="match status" value="1"/>
</dbReference>
<dbReference type="InterPro" id="IPR015413">
    <property type="entry name" value="Methionyl/Leucyl_tRNA_Synth"/>
</dbReference>
<dbReference type="GO" id="GO:0005829">
    <property type="term" value="C:cytosol"/>
    <property type="evidence" value="ECO:0007669"/>
    <property type="project" value="TreeGrafter"/>
</dbReference>
<accession>A0A915D437</accession>
<dbReference type="GO" id="GO:0006431">
    <property type="term" value="P:methionyl-tRNA aminoacylation"/>
    <property type="evidence" value="ECO:0007669"/>
    <property type="project" value="TreeGrafter"/>
</dbReference>
<feature type="domain" description="Methionyl/Leucyl tRNA synthetase" evidence="7">
    <location>
        <begin position="2"/>
        <end position="41"/>
    </location>
</feature>
<evidence type="ECO:0000256" key="2">
    <source>
        <dbReference type="ARBA" id="ARBA00022741"/>
    </source>
</evidence>
<dbReference type="Proteomes" id="UP000887574">
    <property type="component" value="Unplaced"/>
</dbReference>
<dbReference type="PANTHER" id="PTHR45765">
    <property type="entry name" value="METHIONINE--TRNA LIGASE"/>
    <property type="match status" value="1"/>
</dbReference>
<evidence type="ECO:0000256" key="1">
    <source>
        <dbReference type="ARBA" id="ARBA00022598"/>
    </source>
</evidence>
<dbReference type="InterPro" id="IPR023458">
    <property type="entry name" value="Met-tRNA_ligase_1"/>
</dbReference>
<dbReference type="GO" id="GO:0005524">
    <property type="term" value="F:ATP binding"/>
    <property type="evidence" value="ECO:0007669"/>
    <property type="project" value="UniProtKB-KW"/>
</dbReference>
<dbReference type="GO" id="GO:0004825">
    <property type="term" value="F:methionine-tRNA ligase activity"/>
    <property type="evidence" value="ECO:0007669"/>
    <property type="project" value="UniProtKB-EC"/>
</dbReference>
<evidence type="ECO:0000256" key="6">
    <source>
        <dbReference type="ARBA" id="ARBA00047364"/>
    </source>
</evidence>